<reference evidence="2 3" key="1">
    <citation type="submission" date="2015-01" db="EMBL/GenBank/DDBJ databases">
        <title>Comparative genomics of non-oral Prevotella species.</title>
        <authorList>
            <person name="Accetto T."/>
            <person name="Nograsek B."/>
            <person name="Avgustin G."/>
        </authorList>
    </citation>
    <scope>NUCLEOTIDE SEQUENCE [LARGE SCALE GENOMIC DNA]</scope>
    <source>
        <strain evidence="2 3">P5-119</strain>
    </source>
</reference>
<proteinExistence type="predicted"/>
<evidence type="ECO:0000313" key="2">
    <source>
        <dbReference type="EMBL" id="KIP61661.1"/>
    </source>
</evidence>
<protein>
    <submittedName>
        <fullName evidence="2">Contig64, whole genome shotgun sequence</fullName>
    </submittedName>
</protein>
<name>A0A0D0IV02_9BACT</name>
<evidence type="ECO:0000313" key="3">
    <source>
        <dbReference type="Proteomes" id="UP000032046"/>
    </source>
</evidence>
<feature type="coiled-coil region" evidence="1">
    <location>
        <begin position="360"/>
        <end position="387"/>
    </location>
</feature>
<sequence>MGNQEIYKVIKSIADELCRDNKTFLRADLAFELKKYGVKSDSSEVERLVFGAYSFYKNDSNISIAFVTNNSRTTLVADYKLNNCLEQGRMDDALAIAENELQVTANSFDTLQHMVLQNLETAMVQGASKMTDVLTGTSGAKEVRSKASAIFDRYTKLVEAYRYAKDNVRDNISDFTSLRSDIEATYREYAMRLIDIYGDSIKMVSPELFDFNRIEWLDVDNMLKEIELEYNRIQEKCGFLISRISESFRTSLQESMNAYKSTANSNKTLGLAMAGLGMLNHYMVASEETNQLRGDLQVMQTSVKHDATRIKADMSRLLVIYKTLNDIVIPKANVYLRFASRLMDSDFKSMTDTLYGDANVRPLEEERQALLRQIKSIEVEMNDHLQNIDVYKSMVAELTTMLESKRPSYQKAKSRKPSKPFFLVNWLTFGNANRNYYRNYSEWDAACAPLIREYDNMLVDLKLDKEELLSHQEAVDMVKSEHSRLSGRLDAVSRDIRSRIVSSDNLKIKTLKYLRDVVAMLKLGREIAESKLDDKLLRTVEISDFKETTKLPADIEENLTEFTNVLADNLHVDRRMTNRLLDDVAELAGENNKKLQGTQPQQKAKTPAYTEEELDMVEAKAEKTLQQGIALFDSVARLKLQQLNGRIAAAAYDEQLREYTKTFKGYLDKIDDKNAYLRKIFTRINLADNEEERRQAMEMLSDLSGYSLSMEDFTDFMNGNKQIEL</sequence>
<comment type="caution">
    <text evidence="2">The sequence shown here is derived from an EMBL/GenBank/DDBJ whole genome shotgun (WGS) entry which is preliminary data.</text>
</comment>
<dbReference type="Proteomes" id="UP000032046">
    <property type="component" value="Unassembled WGS sequence"/>
</dbReference>
<dbReference type="RefSeq" id="WP_042519593.1">
    <property type="nucleotide sequence ID" value="NZ_JXQK01000064.1"/>
</dbReference>
<evidence type="ECO:0000256" key="1">
    <source>
        <dbReference type="SAM" id="Coils"/>
    </source>
</evidence>
<dbReference type="EMBL" id="JXQK01000064">
    <property type="protein sequence ID" value="KIP61661.1"/>
    <property type="molecule type" value="Genomic_DNA"/>
</dbReference>
<gene>
    <name evidence="2" type="ORF">ST44_09035</name>
</gene>
<keyword evidence="3" id="KW-1185">Reference proteome</keyword>
<accession>A0A0D0IV02</accession>
<dbReference type="AlphaFoldDB" id="A0A0D0IV02"/>
<keyword evidence="1" id="KW-0175">Coiled coil</keyword>
<organism evidence="2 3">
    <name type="scientific">Prevotella pectinovora</name>
    <dbReference type="NCBI Taxonomy" id="1602169"/>
    <lineage>
        <taxon>Bacteria</taxon>
        <taxon>Pseudomonadati</taxon>
        <taxon>Bacteroidota</taxon>
        <taxon>Bacteroidia</taxon>
        <taxon>Bacteroidales</taxon>
        <taxon>Prevotellaceae</taxon>
        <taxon>Prevotella</taxon>
    </lineage>
</organism>